<dbReference type="Proteomes" id="UP001597308">
    <property type="component" value="Unassembled WGS sequence"/>
</dbReference>
<keyword evidence="2" id="KW-0732">Signal</keyword>
<feature type="region of interest" description="Disordered" evidence="1">
    <location>
        <begin position="270"/>
        <end position="300"/>
    </location>
</feature>
<protein>
    <submittedName>
        <fullName evidence="3">Uncharacterized protein</fullName>
    </submittedName>
</protein>
<evidence type="ECO:0000256" key="2">
    <source>
        <dbReference type="SAM" id="SignalP"/>
    </source>
</evidence>
<gene>
    <name evidence="3" type="ORF">ACFSCV_04310</name>
</gene>
<proteinExistence type="predicted"/>
<comment type="caution">
    <text evidence="3">The sequence shown here is derived from an EMBL/GenBank/DDBJ whole genome shotgun (WGS) entry which is preliminary data.</text>
</comment>
<evidence type="ECO:0000256" key="1">
    <source>
        <dbReference type="SAM" id="MobiDB-lite"/>
    </source>
</evidence>
<accession>A0ABW4K841</accession>
<dbReference type="RefSeq" id="WP_378797326.1">
    <property type="nucleotide sequence ID" value="NZ_JBHUER010000002.1"/>
</dbReference>
<name>A0ABW4K841_9HYPH</name>
<feature type="signal peptide" evidence="2">
    <location>
        <begin position="1"/>
        <end position="24"/>
    </location>
</feature>
<dbReference type="EMBL" id="JBHUER010000002">
    <property type="protein sequence ID" value="MFD1702220.1"/>
    <property type="molecule type" value="Genomic_DNA"/>
</dbReference>
<keyword evidence="4" id="KW-1185">Reference proteome</keyword>
<evidence type="ECO:0000313" key="4">
    <source>
        <dbReference type="Proteomes" id="UP001597308"/>
    </source>
</evidence>
<sequence length="300" mass="31725">MSMKAALLSSAAMWFAVCPGAAPAADFAVEAGAKPAVDAINGKLEGFGGWADGRFGRDGFSGGALGSLTVPLGERFGAQIDGLAAVKDGDFVGGGAGHLFTRDPDRFLFGLYGSGVGFDDRVNSWNAKVGAEGELYFDRFTLSAVLGYERLGGGSDRVGARRIERASRGGSFFDYADLSYYVTDDWKVSVGHRYTGRKHAAAFGTEARLPFGAVPVSAFVEGRLGEDDYKAVWGGLKVYFGGEDKPLIARHRESDPPNWLKDDLFSTRTKRRSLGAAPTPPTEPELPCGCGGPCPCGPET</sequence>
<reference evidence="4" key="1">
    <citation type="journal article" date="2019" name="Int. J. Syst. Evol. Microbiol.">
        <title>The Global Catalogue of Microorganisms (GCM) 10K type strain sequencing project: providing services to taxonomists for standard genome sequencing and annotation.</title>
        <authorList>
            <consortium name="The Broad Institute Genomics Platform"/>
            <consortium name="The Broad Institute Genome Sequencing Center for Infectious Disease"/>
            <person name="Wu L."/>
            <person name="Ma J."/>
        </authorList>
    </citation>
    <scope>NUCLEOTIDE SEQUENCE [LARGE SCALE GENOMIC DNA]</scope>
    <source>
        <strain evidence="4">KCTC 23707</strain>
    </source>
</reference>
<feature type="chain" id="PRO_5047108851" evidence="2">
    <location>
        <begin position="25"/>
        <end position="300"/>
    </location>
</feature>
<organism evidence="3 4">
    <name type="scientific">Methylopila henanensis</name>
    <dbReference type="NCBI Taxonomy" id="873516"/>
    <lineage>
        <taxon>Bacteria</taxon>
        <taxon>Pseudomonadati</taxon>
        <taxon>Pseudomonadota</taxon>
        <taxon>Alphaproteobacteria</taxon>
        <taxon>Hyphomicrobiales</taxon>
        <taxon>Methylopilaceae</taxon>
        <taxon>Methylopila</taxon>
    </lineage>
</organism>
<evidence type="ECO:0000313" key="3">
    <source>
        <dbReference type="EMBL" id="MFD1702220.1"/>
    </source>
</evidence>